<organism evidence="1 2">
    <name type="scientific">Blepharisma stoltei</name>
    <dbReference type="NCBI Taxonomy" id="1481888"/>
    <lineage>
        <taxon>Eukaryota</taxon>
        <taxon>Sar</taxon>
        <taxon>Alveolata</taxon>
        <taxon>Ciliophora</taxon>
        <taxon>Postciliodesmatophora</taxon>
        <taxon>Heterotrichea</taxon>
        <taxon>Heterotrichida</taxon>
        <taxon>Blepharismidae</taxon>
        <taxon>Blepharisma</taxon>
    </lineage>
</organism>
<keyword evidence="2" id="KW-1185">Reference proteome</keyword>
<name>A0AAU9JGH5_9CILI</name>
<evidence type="ECO:0008006" key="3">
    <source>
        <dbReference type="Google" id="ProtNLM"/>
    </source>
</evidence>
<gene>
    <name evidence="1" type="ORF">BSTOLATCC_MIC43189</name>
</gene>
<sequence length="443" mass="52735">MTEEIDCQMFEKCVGCHLRPVTQYCNCESPLLLCLFCARNHWKKIKDLEIKNHMFGREDQGSQEMPICPFEEKRILGFINITQIAMKNIESIQTSLKRKHHKWSEHLPYNNNCYACEEKNHHYQKLKEYEYWINETKEIINFQIENQIGCYSLHKKLTKILDTLSRISLIIDYGNEENQAEKTNSNPTNNTIEAIHVFLGDYSNISSISNWFGVLTMEDALSVLRTFLIMNYAFSNSFIYPILEFLMKTCENKINERSQREINRYQWEFFRKMYQKLREKTDHITNEVLKPMLEELKSDEDKAIIVVSAELLIKNTQFDGYLEALTFNLQYWKIDNSLLVVYILMLQASAYKKNNNFLRAEELLNHALHELYETTGGHHPLASECMIWLAESYLNDPNKLQYSLKLFEKALDLRMKTPDWYEREHMMHIITRIQDLRNYLFPS</sequence>
<proteinExistence type="predicted"/>
<accession>A0AAU9JGH5</accession>
<evidence type="ECO:0000313" key="1">
    <source>
        <dbReference type="EMBL" id="CAG9327146.1"/>
    </source>
</evidence>
<dbReference type="EMBL" id="CAJZBQ010000043">
    <property type="protein sequence ID" value="CAG9327146.1"/>
    <property type="molecule type" value="Genomic_DNA"/>
</dbReference>
<evidence type="ECO:0000313" key="2">
    <source>
        <dbReference type="Proteomes" id="UP001162131"/>
    </source>
</evidence>
<comment type="caution">
    <text evidence="1">The sequence shown here is derived from an EMBL/GenBank/DDBJ whole genome shotgun (WGS) entry which is preliminary data.</text>
</comment>
<protein>
    <recommendedName>
        <fullName evidence="3">Tetratricopeptide repeat protein</fullName>
    </recommendedName>
</protein>
<dbReference type="Gene3D" id="1.25.40.10">
    <property type="entry name" value="Tetratricopeptide repeat domain"/>
    <property type="match status" value="1"/>
</dbReference>
<dbReference type="InterPro" id="IPR011990">
    <property type="entry name" value="TPR-like_helical_dom_sf"/>
</dbReference>
<reference evidence="1" key="1">
    <citation type="submission" date="2021-09" db="EMBL/GenBank/DDBJ databases">
        <authorList>
            <consortium name="AG Swart"/>
            <person name="Singh M."/>
            <person name="Singh A."/>
            <person name="Seah K."/>
            <person name="Emmerich C."/>
        </authorList>
    </citation>
    <scope>NUCLEOTIDE SEQUENCE</scope>
    <source>
        <strain evidence="1">ATCC30299</strain>
    </source>
</reference>
<dbReference type="Proteomes" id="UP001162131">
    <property type="component" value="Unassembled WGS sequence"/>
</dbReference>
<dbReference type="SUPFAM" id="SSF48452">
    <property type="entry name" value="TPR-like"/>
    <property type="match status" value="1"/>
</dbReference>
<dbReference type="AlphaFoldDB" id="A0AAU9JGH5"/>